<evidence type="ECO:0000313" key="4">
    <source>
        <dbReference type="Proteomes" id="UP000243378"/>
    </source>
</evidence>
<organism evidence="2 4">
    <name type="scientific">Phytopseudomonas seleniipraecipitans</name>
    <dbReference type="NCBI Taxonomy" id="640205"/>
    <lineage>
        <taxon>Bacteria</taxon>
        <taxon>Pseudomonadati</taxon>
        <taxon>Pseudomonadota</taxon>
        <taxon>Gammaproteobacteria</taxon>
        <taxon>Pseudomonadales</taxon>
        <taxon>Pseudomonadaceae</taxon>
        <taxon>Phytopseudomonas</taxon>
    </lineage>
</organism>
<feature type="transmembrane region" description="Helical" evidence="1">
    <location>
        <begin position="6"/>
        <end position="22"/>
    </location>
</feature>
<evidence type="ECO:0000313" key="5">
    <source>
        <dbReference type="Proteomes" id="UP000887421"/>
    </source>
</evidence>
<keyword evidence="1" id="KW-0812">Transmembrane</keyword>
<dbReference type="AlphaFoldDB" id="A0A1G7GFI1"/>
<sequence>MDAFHIMIVLLISGFLLLGIGFNNREQEWGIWLTGLGALSMFAPLFFKVFIEFG</sequence>
<dbReference type="EMBL" id="CP076114">
    <property type="protein sequence ID" value="UUD63327.1"/>
    <property type="molecule type" value="Genomic_DNA"/>
</dbReference>
<accession>A0A1G7GFI1</accession>
<keyword evidence="5" id="KW-1185">Reference proteome</keyword>
<evidence type="ECO:0000313" key="3">
    <source>
        <dbReference type="EMBL" id="UUD63327.1"/>
    </source>
</evidence>
<dbReference type="RefSeq" id="WP_013790147.1">
    <property type="nucleotide sequence ID" value="NZ_CP076114.1"/>
</dbReference>
<dbReference type="Proteomes" id="UP000887421">
    <property type="component" value="Chromosome"/>
</dbReference>
<evidence type="ECO:0000256" key="1">
    <source>
        <dbReference type="SAM" id="Phobius"/>
    </source>
</evidence>
<protein>
    <submittedName>
        <fullName evidence="2">Uncharacterized protein</fullName>
    </submittedName>
</protein>
<keyword evidence="1" id="KW-1133">Transmembrane helix</keyword>
<proteinExistence type="predicted"/>
<dbReference type="EMBL" id="FNBM01000001">
    <property type="protein sequence ID" value="SDE86861.1"/>
    <property type="molecule type" value="Genomic_DNA"/>
</dbReference>
<feature type="transmembrane region" description="Helical" evidence="1">
    <location>
        <begin position="29"/>
        <end position="51"/>
    </location>
</feature>
<reference evidence="2 4" key="1">
    <citation type="submission" date="2016-10" db="EMBL/GenBank/DDBJ databases">
        <authorList>
            <person name="de Groot N.N."/>
        </authorList>
    </citation>
    <scope>NUCLEOTIDE SEQUENCE [LARGE SCALE GENOMIC DNA]</scope>
    <source>
        <strain evidence="2 4">LMG 25475</strain>
    </source>
</reference>
<reference evidence="3" key="2">
    <citation type="submission" date="2021-05" db="EMBL/GenBank/DDBJ databases">
        <title>Complete genome sequence of Pseudomonas seleniipraecipitans strain D1-6.</title>
        <authorList>
            <person name="Lafi F."/>
            <person name="Eida A."/>
            <person name="Alam I."/>
            <person name="Hert H."/>
            <person name="Saad M."/>
        </authorList>
    </citation>
    <scope>NUCLEOTIDE SEQUENCE</scope>
    <source>
        <strain evidence="3">D1-6</strain>
    </source>
</reference>
<gene>
    <name evidence="3" type="ORF">D16iCDA_16785</name>
    <name evidence="2" type="ORF">SAMN05216381_0166</name>
</gene>
<name>A0A1G7GFI1_9GAMM</name>
<evidence type="ECO:0000313" key="2">
    <source>
        <dbReference type="EMBL" id="SDE86861.1"/>
    </source>
</evidence>
<dbReference type="Proteomes" id="UP000243378">
    <property type="component" value="Unassembled WGS sequence"/>
</dbReference>
<keyword evidence="1" id="KW-0472">Membrane</keyword>